<accession>A0A7S3ZJJ9</accession>
<dbReference type="SMART" id="SM00952">
    <property type="entry name" value="RAP"/>
    <property type="match status" value="1"/>
</dbReference>
<dbReference type="GO" id="GO:0035770">
    <property type="term" value="C:ribonucleoprotein granule"/>
    <property type="evidence" value="ECO:0007669"/>
    <property type="project" value="TreeGrafter"/>
</dbReference>
<dbReference type="Pfam" id="PF26188">
    <property type="entry name" value="RESC6"/>
    <property type="match status" value="1"/>
</dbReference>
<dbReference type="Proteomes" id="UP000789595">
    <property type="component" value="Unassembled WGS sequence"/>
</dbReference>
<name>A0A7S3ZJJ9_9STRA</name>
<dbReference type="GO" id="GO:0005759">
    <property type="term" value="C:mitochondrial matrix"/>
    <property type="evidence" value="ECO:0007669"/>
    <property type="project" value="TreeGrafter"/>
</dbReference>
<reference evidence="3" key="2">
    <citation type="submission" date="2021-11" db="EMBL/GenBank/DDBJ databases">
        <authorList>
            <consortium name="Genoscope - CEA"/>
            <person name="William W."/>
        </authorList>
    </citation>
    <scope>NUCLEOTIDE SEQUENCE</scope>
</reference>
<reference evidence="2" key="1">
    <citation type="submission" date="2021-01" db="EMBL/GenBank/DDBJ databases">
        <authorList>
            <person name="Corre E."/>
            <person name="Pelletier E."/>
            <person name="Niang G."/>
            <person name="Scheremetjew M."/>
            <person name="Finn R."/>
            <person name="Kale V."/>
            <person name="Holt S."/>
            <person name="Cochrane G."/>
            <person name="Meng A."/>
            <person name="Brown T."/>
            <person name="Cohen L."/>
        </authorList>
    </citation>
    <scope>NUCLEOTIDE SEQUENCE</scope>
    <source>
        <strain evidence="2">CCMP1756</strain>
    </source>
</reference>
<dbReference type="AlphaFoldDB" id="A0A7S3ZJJ9"/>
<dbReference type="PANTHER" id="PTHR21228">
    <property type="entry name" value="FAST LEU-RICH DOMAIN-CONTAINING"/>
    <property type="match status" value="1"/>
</dbReference>
<feature type="domain" description="RAP" evidence="1">
    <location>
        <begin position="768"/>
        <end position="831"/>
    </location>
</feature>
<sequence length="835" mass="90512">MPRRLLLLTVQTTALLHSRTPALRRTIRHASEEEPSLARELSQSAVALAAGIDGPLKKYDPIRNAALKKIRTRFTPNELADVVNAYAEAGVKAPDLFETVASALRERLSSFTADDACDVAFALSRARCVSDELLNDVSAHANTTATSAEALARLCYAFARKGIKRGEGASTAARNARQAVINGGTLSLDALSRCCWASAALEGEDASVLFNECTKRVAQRANDFTGKQLVTIAFAASKKRTVDSVLFDAIADGIAAKTDELNPQGLSNAAFAYATVRRRDPILFAAVAREAPSKLKSFEPRHSASLAWSFSKAGFRAPQLYDALALSCASRLNDFDAKQISTLAWAYARAGRLDREPLRTALVQQVNERCISRSFSAQSLSNIAWSFAKPEHNAARCEDVLDSVAAAAMELGLSEFTDQGLANLAWSCARTPRRGPEAERLVSKVTQASSTRLHEFGPQACANLLWAAATCDAAQDLDVSAVSSSLERNVPKMTAQQISMVCWAGAVAGIQPDPPALSALWRTARSRLDEFGPRAFSNVAWSLAKSTETDDEERNALLDALADALADRKRVGALSAQALANIAWSYKGRYQPALYESLVRAGLRRIPDQAPQELASTAYSYASAGVDAPLLYEAVARAAARKIGSFGSVDLHIIAWSFCVAGALDARLFGAIAGVLPSYLDDLSMEGRAQLYQVYLYLSRELPDSLLVPVLGEHSQQLKEAFVSQDVEPSQTQNEVSRVLTGLGWNHDEEHRTDEGLSLDMARPSMKVAVEFDGPTHYLLGGATGSIQCNGATAFKRRLLKILGWEVISIPYFEWNEVRSSKETREAYLKTKLAL</sequence>
<dbReference type="GO" id="GO:0003723">
    <property type="term" value="F:RNA binding"/>
    <property type="evidence" value="ECO:0007669"/>
    <property type="project" value="TreeGrafter"/>
</dbReference>
<evidence type="ECO:0000313" key="4">
    <source>
        <dbReference type="Proteomes" id="UP000789595"/>
    </source>
</evidence>
<evidence type="ECO:0000313" key="3">
    <source>
        <dbReference type="EMBL" id="CAH0370652.1"/>
    </source>
</evidence>
<dbReference type="GO" id="GO:0044528">
    <property type="term" value="P:regulation of mitochondrial mRNA stability"/>
    <property type="evidence" value="ECO:0007669"/>
    <property type="project" value="TreeGrafter"/>
</dbReference>
<dbReference type="InterPro" id="IPR050870">
    <property type="entry name" value="FAST_kinase"/>
</dbReference>
<evidence type="ECO:0000259" key="1">
    <source>
        <dbReference type="PROSITE" id="PS51286"/>
    </source>
</evidence>
<keyword evidence="4" id="KW-1185">Reference proteome</keyword>
<dbReference type="PROSITE" id="PS51286">
    <property type="entry name" value="RAP"/>
    <property type="match status" value="1"/>
</dbReference>
<gene>
    <name evidence="2" type="ORF">PCAL00307_LOCUS615</name>
    <name evidence="3" type="ORF">PECAL_3P05480</name>
</gene>
<dbReference type="InterPro" id="IPR058917">
    <property type="entry name" value="RESC6_dom"/>
</dbReference>
<dbReference type="Gene3D" id="3.40.960.10">
    <property type="entry name" value="VSR Endonuclease"/>
    <property type="match status" value="1"/>
</dbReference>
<proteinExistence type="predicted"/>
<dbReference type="EMBL" id="HBIW01000727">
    <property type="protein sequence ID" value="CAE0685181.1"/>
    <property type="molecule type" value="Transcribed_RNA"/>
</dbReference>
<dbReference type="PANTHER" id="PTHR21228:SF40">
    <property type="entry name" value="LD45607P"/>
    <property type="match status" value="1"/>
</dbReference>
<protein>
    <recommendedName>
        <fullName evidence="1">RAP domain-containing protein</fullName>
    </recommendedName>
</protein>
<dbReference type="InterPro" id="IPR013584">
    <property type="entry name" value="RAP"/>
</dbReference>
<organism evidence="2">
    <name type="scientific">Pelagomonas calceolata</name>
    <dbReference type="NCBI Taxonomy" id="35677"/>
    <lineage>
        <taxon>Eukaryota</taxon>
        <taxon>Sar</taxon>
        <taxon>Stramenopiles</taxon>
        <taxon>Ochrophyta</taxon>
        <taxon>Pelagophyceae</taxon>
        <taxon>Pelagomonadales</taxon>
        <taxon>Pelagomonadaceae</taxon>
        <taxon>Pelagomonas</taxon>
    </lineage>
</organism>
<dbReference type="EMBL" id="CAKKNE010000003">
    <property type="protein sequence ID" value="CAH0370652.1"/>
    <property type="molecule type" value="Genomic_DNA"/>
</dbReference>
<evidence type="ECO:0000313" key="2">
    <source>
        <dbReference type="EMBL" id="CAE0685181.1"/>
    </source>
</evidence>
<dbReference type="Pfam" id="PF08373">
    <property type="entry name" value="RAP"/>
    <property type="match status" value="1"/>
</dbReference>
<dbReference type="GO" id="GO:0000963">
    <property type="term" value="P:mitochondrial RNA processing"/>
    <property type="evidence" value="ECO:0007669"/>
    <property type="project" value="TreeGrafter"/>
</dbReference>
<dbReference type="OrthoDB" id="2019031at2759"/>